<keyword evidence="6" id="KW-1133">Transmembrane helix</keyword>
<dbReference type="GO" id="GO:0044027">
    <property type="term" value="P:negative regulation of gene expression via chromosomal CpG island methylation"/>
    <property type="evidence" value="ECO:0007669"/>
    <property type="project" value="TreeGrafter"/>
</dbReference>
<dbReference type="PANTHER" id="PTHR10629:SF52">
    <property type="entry name" value="DNA (CYTOSINE-5)-METHYLTRANSFERASE 1"/>
    <property type="match status" value="1"/>
</dbReference>
<dbReference type="GO" id="GO:0003886">
    <property type="term" value="F:DNA (cytosine-5-)-methyltransferase activity"/>
    <property type="evidence" value="ECO:0007669"/>
    <property type="project" value="UniProtKB-EC"/>
</dbReference>
<dbReference type="AlphaFoldDB" id="A0A8C4NAW9"/>
<comment type="similarity">
    <text evidence="5">Belongs to the class I-like SAM-binding methyltransferase superfamily. C5-methyltransferase family.</text>
</comment>
<evidence type="ECO:0000256" key="3">
    <source>
        <dbReference type="ARBA" id="ARBA00022679"/>
    </source>
</evidence>
<dbReference type="PROSITE" id="PS00094">
    <property type="entry name" value="C5_MTASE_1"/>
    <property type="match status" value="1"/>
</dbReference>
<dbReference type="FunFam" id="3.40.50.150:FF:000036">
    <property type="entry name" value="DNA (cytosine-5)-methyltransferase"/>
    <property type="match status" value="1"/>
</dbReference>
<dbReference type="Pfam" id="PF00145">
    <property type="entry name" value="DNA_methylase"/>
    <property type="match status" value="1"/>
</dbReference>
<dbReference type="PROSITE" id="PS51679">
    <property type="entry name" value="SAM_MT_C5"/>
    <property type="match status" value="1"/>
</dbReference>
<evidence type="ECO:0000256" key="1">
    <source>
        <dbReference type="ARBA" id="ARBA00011975"/>
    </source>
</evidence>
<dbReference type="PANTHER" id="PTHR10629">
    <property type="entry name" value="CYTOSINE-SPECIFIC METHYLTRANSFERASE"/>
    <property type="match status" value="1"/>
</dbReference>
<keyword evidence="8" id="KW-1185">Reference proteome</keyword>
<feature type="transmembrane region" description="Helical" evidence="6">
    <location>
        <begin position="310"/>
        <end position="332"/>
    </location>
</feature>
<reference evidence="7" key="1">
    <citation type="submission" date="2025-08" db="UniProtKB">
        <authorList>
            <consortium name="Ensembl"/>
        </authorList>
    </citation>
    <scope>IDENTIFICATION</scope>
</reference>
<dbReference type="GO" id="GO:0003677">
    <property type="term" value="F:DNA binding"/>
    <property type="evidence" value="ECO:0007669"/>
    <property type="project" value="TreeGrafter"/>
</dbReference>
<protein>
    <recommendedName>
        <fullName evidence="1">DNA (cytosine-5-)-methyltransferase</fullName>
        <ecNumber evidence="1">2.1.1.37</ecNumber>
    </recommendedName>
</protein>
<dbReference type="InterPro" id="IPR001525">
    <property type="entry name" value="C5_MeTfrase"/>
</dbReference>
<accession>A0A8C4NAW9</accession>
<feature type="active site" evidence="5">
    <location>
        <position position="113"/>
    </location>
</feature>
<dbReference type="GO" id="GO:0032259">
    <property type="term" value="P:methylation"/>
    <property type="evidence" value="ECO:0007669"/>
    <property type="project" value="UniProtKB-KW"/>
</dbReference>
<evidence type="ECO:0000256" key="4">
    <source>
        <dbReference type="ARBA" id="ARBA00022691"/>
    </source>
</evidence>
<keyword evidence="2 5" id="KW-0489">Methyltransferase</keyword>
<dbReference type="GO" id="GO:0005634">
    <property type="term" value="C:nucleus"/>
    <property type="evidence" value="ECO:0007669"/>
    <property type="project" value="TreeGrafter"/>
</dbReference>
<keyword evidence="4 5" id="KW-0949">S-adenosyl-L-methionine</keyword>
<name>A0A8C4NAW9_EPTBU</name>
<evidence type="ECO:0000313" key="7">
    <source>
        <dbReference type="Ensembl" id="ENSEBUP00000003812.1"/>
    </source>
</evidence>
<evidence type="ECO:0000256" key="6">
    <source>
        <dbReference type="SAM" id="Phobius"/>
    </source>
</evidence>
<proteinExistence type="inferred from homology"/>
<dbReference type="InterPro" id="IPR029063">
    <property type="entry name" value="SAM-dependent_MTases_sf"/>
</dbReference>
<evidence type="ECO:0000256" key="2">
    <source>
        <dbReference type="ARBA" id="ARBA00022603"/>
    </source>
</evidence>
<dbReference type="Ensembl" id="ENSEBUT00000004206.1">
    <property type="protein sequence ID" value="ENSEBUP00000003812.1"/>
    <property type="gene ID" value="ENSEBUG00000002693.1"/>
</dbReference>
<dbReference type="PRINTS" id="PR00105">
    <property type="entry name" value="C5METTRFRASE"/>
</dbReference>
<reference evidence="7" key="2">
    <citation type="submission" date="2025-09" db="UniProtKB">
        <authorList>
            <consortium name="Ensembl"/>
        </authorList>
    </citation>
    <scope>IDENTIFICATION</scope>
</reference>
<dbReference type="EC" id="2.1.1.37" evidence="1"/>
<dbReference type="Gene3D" id="3.40.50.150">
    <property type="entry name" value="Vaccinia Virus protein VP39"/>
    <property type="match status" value="1"/>
</dbReference>
<dbReference type="SUPFAM" id="SSF53335">
    <property type="entry name" value="S-adenosyl-L-methionine-dependent methyltransferases"/>
    <property type="match status" value="1"/>
</dbReference>
<organism evidence="7 8">
    <name type="scientific">Eptatretus burgeri</name>
    <name type="common">Inshore hagfish</name>
    <dbReference type="NCBI Taxonomy" id="7764"/>
    <lineage>
        <taxon>Eukaryota</taxon>
        <taxon>Metazoa</taxon>
        <taxon>Chordata</taxon>
        <taxon>Craniata</taxon>
        <taxon>Vertebrata</taxon>
        <taxon>Cyclostomata</taxon>
        <taxon>Myxini</taxon>
        <taxon>Myxiniformes</taxon>
        <taxon>Myxinidae</taxon>
        <taxon>Eptatretinae</taxon>
        <taxon>Eptatretus</taxon>
    </lineage>
</organism>
<evidence type="ECO:0000256" key="5">
    <source>
        <dbReference type="PROSITE-ProRule" id="PRU01016"/>
    </source>
</evidence>
<keyword evidence="6" id="KW-0472">Membrane</keyword>
<dbReference type="InterPro" id="IPR018117">
    <property type="entry name" value="C5_DNA_meth_AS"/>
</dbReference>
<keyword evidence="3 5" id="KW-0808">Transferase</keyword>
<keyword evidence="6" id="KW-0812">Transmembrane</keyword>
<sequence>MRGKVQKVEDGEGEKEVKNEQDIKRLRALDVFSGCGGLSEGLHQAGLTETCWAVEMWEPAAQAFRLNNSGSTVFTEDCNLLLKLVMAGEKTNSLGQLLPAKGDVEVLCGGPPCQGFSGMNRFNSRTYSQFKNSLVVSLLSYCDYYRPRFFLLENVRNFVSFKRSAVLRLTLRSLVRMGYQCTFAVLQYDAQTRRRAIILGAAPGEILPRYPEPRHVFSPRACQLTVAVGELRFCNNITRLTSAPLRTVTVHDALGDLPEIRNGANELEIPYEAESSSWFQREMRGDQNQPILRDHVCKVCAKRLFTTHFYSLHVLTFAPMLVLPLFINYYFFKMS</sequence>
<evidence type="ECO:0000313" key="8">
    <source>
        <dbReference type="Proteomes" id="UP000694388"/>
    </source>
</evidence>
<dbReference type="Gene3D" id="3.90.120.10">
    <property type="entry name" value="DNA Methylase, subunit A, domain 2"/>
    <property type="match status" value="1"/>
</dbReference>
<dbReference type="GeneTree" id="ENSGT00390000005100"/>
<dbReference type="InterPro" id="IPR050390">
    <property type="entry name" value="C5-Methyltransferase"/>
</dbReference>
<dbReference type="Proteomes" id="UP000694388">
    <property type="component" value="Unplaced"/>
</dbReference>
<dbReference type="OMA" id="FTEDCHA"/>